<dbReference type="EMBL" id="SWBR01000003">
    <property type="protein sequence ID" value="TKC07979.1"/>
    <property type="molecule type" value="Genomic_DNA"/>
</dbReference>
<comment type="caution">
    <text evidence="1">The sequence shown here is derived from an EMBL/GenBank/DDBJ whole genome shotgun (WGS) entry which is preliminary data.</text>
</comment>
<dbReference type="InterPro" id="IPR008928">
    <property type="entry name" value="6-hairpin_glycosidase_sf"/>
</dbReference>
<gene>
    <name evidence="1" type="ORF">FA048_12500</name>
</gene>
<dbReference type="InterPro" id="IPR005198">
    <property type="entry name" value="Glyco_hydro_76"/>
</dbReference>
<name>A0A4U1CLQ4_9SPHI</name>
<accession>A0A4U1CLQ4</accession>
<dbReference type="Proteomes" id="UP000309488">
    <property type="component" value="Unassembled WGS sequence"/>
</dbReference>
<dbReference type="InterPro" id="IPR053169">
    <property type="entry name" value="MUG_Protein"/>
</dbReference>
<dbReference type="InterPro" id="IPR014512">
    <property type="entry name" value="O_gly_hydro"/>
</dbReference>
<sequence>MANLLDLNSSVQNKITLSFLILLLVFSSCSKKKEAEITPKPILPVQPQNMYSATDATIAFNSFNTAYYSPTDKLYYSTTEKKGLGSIWTQAIYWDIVMNVYERTKDQNHYKLITDMYEGGAKRYDNYNWDNSVEWFIYDDMMWWVMSLTRAYEITKNQVYLDKAKSGFTKVWNGSYDPVKGGMFWDFKHSGKNACINFPTVIAAMRLYNITKDEAYLTKAKEIYTWSRENLFDISKGRVADHKVGNNNPGFEDYTYNQGSLIGAAVLLYKNTNNQSYLDDAKIAANYTKNTMSDATGILPAEGDWNEQGVLKAIFAQYLADLAKAYPAGDYAKWAIYNANTAWGNRDFGRGIMHRNYKIACPTGVVQSYESSSAVALMQLFIPTN</sequence>
<dbReference type="PIRSF" id="PIRSF021505">
    <property type="entry name" value="O_gly_hdrol"/>
    <property type="match status" value="1"/>
</dbReference>
<dbReference type="RefSeq" id="WP_136841488.1">
    <property type="nucleotide sequence ID" value="NZ_SWBR01000003.1"/>
</dbReference>
<dbReference type="SUPFAM" id="SSF48208">
    <property type="entry name" value="Six-hairpin glycosidases"/>
    <property type="match status" value="1"/>
</dbReference>
<keyword evidence="2" id="KW-1185">Reference proteome</keyword>
<dbReference type="AlphaFoldDB" id="A0A4U1CLQ4"/>
<dbReference type="Pfam" id="PF03663">
    <property type="entry name" value="Glyco_hydro_76"/>
    <property type="match status" value="1"/>
</dbReference>
<dbReference type="Gene3D" id="1.50.10.20">
    <property type="match status" value="1"/>
</dbReference>
<evidence type="ECO:0000313" key="2">
    <source>
        <dbReference type="Proteomes" id="UP000309488"/>
    </source>
</evidence>
<proteinExistence type="predicted"/>
<organism evidence="1 2">
    <name type="scientific">Pedobacter polaris</name>
    <dbReference type="NCBI Taxonomy" id="2571273"/>
    <lineage>
        <taxon>Bacteria</taxon>
        <taxon>Pseudomonadati</taxon>
        <taxon>Bacteroidota</taxon>
        <taxon>Sphingobacteriia</taxon>
        <taxon>Sphingobacteriales</taxon>
        <taxon>Sphingobacteriaceae</taxon>
        <taxon>Pedobacter</taxon>
    </lineage>
</organism>
<dbReference type="OrthoDB" id="6387072at2"/>
<dbReference type="GO" id="GO:0005975">
    <property type="term" value="P:carbohydrate metabolic process"/>
    <property type="evidence" value="ECO:0007669"/>
    <property type="project" value="InterPro"/>
</dbReference>
<reference evidence="1 2" key="1">
    <citation type="submission" date="2019-04" db="EMBL/GenBank/DDBJ databases">
        <title>Pedobacter sp. RP-3-22 sp. nov., isolated from Arctic soil.</title>
        <authorList>
            <person name="Dahal R.H."/>
            <person name="Kim D.-U."/>
        </authorList>
    </citation>
    <scope>NUCLEOTIDE SEQUENCE [LARGE SCALE GENOMIC DNA]</scope>
    <source>
        <strain evidence="1 2">RP-3-22</strain>
    </source>
</reference>
<evidence type="ECO:0000313" key="1">
    <source>
        <dbReference type="EMBL" id="TKC07979.1"/>
    </source>
</evidence>
<dbReference type="PANTHER" id="PTHR47791:SF3">
    <property type="entry name" value="MEIOTICALLY UP-REGULATED GENE 191 PROTEIN"/>
    <property type="match status" value="1"/>
</dbReference>
<dbReference type="PANTHER" id="PTHR47791">
    <property type="entry name" value="MEIOTICALLY UP-REGULATED GENE 191 PROTEIN"/>
    <property type="match status" value="1"/>
</dbReference>
<protein>
    <submittedName>
        <fullName evidence="1">Alpha-1,6-mannanase</fullName>
    </submittedName>
</protein>